<dbReference type="InterPro" id="IPR036259">
    <property type="entry name" value="MFS_trans_sf"/>
</dbReference>
<dbReference type="KEGG" id="btab:109044301"/>
<dbReference type="CDD" id="cd17336">
    <property type="entry name" value="MFS_SLCO_OATP"/>
    <property type="match status" value="1"/>
</dbReference>
<feature type="transmembrane region" description="Helical" evidence="2">
    <location>
        <begin position="236"/>
        <end position="263"/>
    </location>
</feature>
<accession>A0A9P0F1Y0</accession>
<keyword evidence="2" id="KW-0406">Ion transport</keyword>
<dbReference type="GO" id="GO:0015347">
    <property type="term" value="F:sodium-independent organic anion transmembrane transporter activity"/>
    <property type="evidence" value="ECO:0007669"/>
    <property type="project" value="TreeGrafter"/>
</dbReference>
<keyword evidence="2" id="KW-0812">Transmembrane</keyword>
<dbReference type="Proteomes" id="UP001152759">
    <property type="component" value="Chromosome 3"/>
</dbReference>
<sequence length="683" mass="75878">MAQGAGTEETCKREENHELEHFIDKQRLESFEDFYGRFELTEDATCGFGCIKGEFLQKCANKKTFAILYGFFSCIFAASFLYFNATISTIEKRFKIPSRQTGMISSGNDICQFFASILISYYAGKGHRPRWLAVSSLMLALFCITNSLPYFIFGPGDDAKSVTKEYGSISSFNFSLDKDSTLCQSKIGECDREGSIWPQLILFGAQLIAGLSGSLYHTLGISYADDNVQKSKSPAFLCLSLFFRMLGPAVGFGLASFSLKIFVSPSLHPIIDEGSPRWLGAWWIGWLVLAAIHVVTACLLGLYPKHLPRALARKHYNKRRAYLHEKSSEHTRASFQDLVQTVKRLMVNPIQVLNNLSGVFYYMALLPYMMFLPKYLETVFTFTPSKTSKITGAVEMVFAGIGMVASGVVLSKFKPRARVIAGYNVGVGALSVVILLMFAFLGCSENEELLSSHFQESKYRGDLENECNADCHCSFVKYSPVCAPTLKQEFVSACHAGCRNVTTDPITHQIKKYTSCACIQDGKAQPDSISAVPEGGFNVFPGHCQVQCHYTLVIFLVGMCLLKFANTSGRLPNLLLTMRSVDEKDKPVAMGFGLTIYSLFAFIPAPILVGNILDNTCLVWGKTCLGKGNCWLYDLKTMRYTINITAAAFMAIGTLLDVGVWYFSKNLKMFDDEPKKILRNSIG</sequence>
<feature type="transmembrane region" description="Helical" evidence="2">
    <location>
        <begin position="422"/>
        <end position="442"/>
    </location>
</feature>
<keyword evidence="1" id="KW-1015">Disulfide bond</keyword>
<evidence type="ECO:0000256" key="2">
    <source>
        <dbReference type="RuleBase" id="RU362056"/>
    </source>
</evidence>
<feature type="transmembrane region" description="Helical" evidence="2">
    <location>
        <begin position="390"/>
        <end position="410"/>
    </location>
</feature>
<dbReference type="SUPFAM" id="SSF103473">
    <property type="entry name" value="MFS general substrate transporter"/>
    <property type="match status" value="1"/>
</dbReference>
<keyword evidence="4" id="KW-1185">Reference proteome</keyword>
<proteinExistence type="inferred from homology"/>
<dbReference type="NCBIfam" id="TIGR00805">
    <property type="entry name" value="oat"/>
    <property type="match status" value="1"/>
</dbReference>
<protein>
    <recommendedName>
        <fullName evidence="2">Solute carrier organic anion transporter family member</fullName>
    </recommendedName>
</protein>
<dbReference type="GO" id="GO:0043252">
    <property type="term" value="P:sodium-independent organic anion transport"/>
    <property type="evidence" value="ECO:0007669"/>
    <property type="project" value="TreeGrafter"/>
</dbReference>
<dbReference type="GO" id="GO:0006811">
    <property type="term" value="P:monoatomic ion transport"/>
    <property type="evidence" value="ECO:0007669"/>
    <property type="project" value="UniProtKB-KW"/>
</dbReference>
<dbReference type="EMBL" id="OU963864">
    <property type="protein sequence ID" value="CAH0386215.1"/>
    <property type="molecule type" value="Genomic_DNA"/>
</dbReference>
<dbReference type="AlphaFoldDB" id="A0A9P0F1Y0"/>
<feature type="transmembrane region" description="Helical" evidence="2">
    <location>
        <begin position="65"/>
        <end position="83"/>
    </location>
</feature>
<feature type="transmembrane region" description="Helical" evidence="2">
    <location>
        <begin position="587"/>
        <end position="609"/>
    </location>
</feature>
<keyword evidence="2" id="KW-0472">Membrane</keyword>
<dbReference type="Pfam" id="PF03137">
    <property type="entry name" value="OATP"/>
    <property type="match status" value="1"/>
</dbReference>
<dbReference type="GO" id="GO:0016323">
    <property type="term" value="C:basolateral plasma membrane"/>
    <property type="evidence" value="ECO:0007669"/>
    <property type="project" value="TreeGrafter"/>
</dbReference>
<organism evidence="3 4">
    <name type="scientific">Bemisia tabaci</name>
    <name type="common">Sweetpotato whitefly</name>
    <name type="synonym">Aleurodes tabaci</name>
    <dbReference type="NCBI Taxonomy" id="7038"/>
    <lineage>
        <taxon>Eukaryota</taxon>
        <taxon>Metazoa</taxon>
        <taxon>Ecdysozoa</taxon>
        <taxon>Arthropoda</taxon>
        <taxon>Hexapoda</taxon>
        <taxon>Insecta</taxon>
        <taxon>Pterygota</taxon>
        <taxon>Neoptera</taxon>
        <taxon>Paraneoptera</taxon>
        <taxon>Hemiptera</taxon>
        <taxon>Sternorrhyncha</taxon>
        <taxon>Aleyrodoidea</taxon>
        <taxon>Aleyrodidae</taxon>
        <taxon>Aleyrodinae</taxon>
        <taxon>Bemisia</taxon>
    </lineage>
</organism>
<keyword evidence="2" id="KW-1133">Transmembrane helix</keyword>
<evidence type="ECO:0000313" key="4">
    <source>
        <dbReference type="Proteomes" id="UP001152759"/>
    </source>
</evidence>
<name>A0A9P0F1Y0_BEMTA</name>
<feature type="transmembrane region" description="Helical" evidence="2">
    <location>
        <begin position="352"/>
        <end position="370"/>
    </location>
</feature>
<feature type="transmembrane region" description="Helical" evidence="2">
    <location>
        <begin position="131"/>
        <end position="153"/>
    </location>
</feature>
<feature type="transmembrane region" description="Helical" evidence="2">
    <location>
        <begin position="103"/>
        <end position="124"/>
    </location>
</feature>
<dbReference type="PANTHER" id="PTHR11388:SF76">
    <property type="entry name" value="SOLUTE CARRIER ORGANIC ANION TRANSPORTER FAMILY MEMBER"/>
    <property type="match status" value="1"/>
</dbReference>
<evidence type="ECO:0000256" key="1">
    <source>
        <dbReference type="ARBA" id="ARBA00023157"/>
    </source>
</evidence>
<feature type="transmembrane region" description="Helical" evidence="2">
    <location>
        <begin position="201"/>
        <end position="224"/>
    </location>
</feature>
<feature type="transmembrane region" description="Helical" evidence="2">
    <location>
        <begin position="640"/>
        <end position="663"/>
    </location>
</feature>
<dbReference type="Gene3D" id="1.20.1250.20">
    <property type="entry name" value="MFS general substrate transporter like domains"/>
    <property type="match status" value="1"/>
</dbReference>
<dbReference type="PANTHER" id="PTHR11388">
    <property type="entry name" value="ORGANIC ANION TRANSPORTER"/>
    <property type="match status" value="1"/>
</dbReference>
<feature type="transmembrane region" description="Helical" evidence="2">
    <location>
        <begin position="549"/>
        <end position="566"/>
    </location>
</feature>
<dbReference type="InterPro" id="IPR004156">
    <property type="entry name" value="OATP"/>
</dbReference>
<comment type="similarity">
    <text evidence="2">Belongs to the organo anion transporter (TC 2.A.60) family.</text>
</comment>
<feature type="transmembrane region" description="Helical" evidence="2">
    <location>
        <begin position="283"/>
        <end position="303"/>
    </location>
</feature>
<comment type="subcellular location">
    <subcellularLocation>
        <location evidence="2">Cell membrane</location>
        <topology evidence="2">Multi-pass membrane protein</topology>
    </subcellularLocation>
</comment>
<gene>
    <name evidence="3" type="ORF">BEMITA_LOCUS5365</name>
</gene>
<reference evidence="3" key="1">
    <citation type="submission" date="2021-12" db="EMBL/GenBank/DDBJ databases">
        <authorList>
            <person name="King R."/>
        </authorList>
    </citation>
    <scope>NUCLEOTIDE SEQUENCE</scope>
</reference>
<evidence type="ECO:0000313" key="3">
    <source>
        <dbReference type="EMBL" id="CAH0386215.1"/>
    </source>
</evidence>
<keyword evidence="2" id="KW-0813">Transport</keyword>